<protein>
    <recommendedName>
        <fullName evidence="10">RING-CH-type domain-containing protein</fullName>
    </recommendedName>
</protein>
<accession>T1GWZ3</accession>
<dbReference type="HOGENOM" id="CLU_1717815_0_0_1"/>
<dbReference type="GO" id="GO:0008270">
    <property type="term" value="F:zinc ion binding"/>
    <property type="evidence" value="ECO:0007669"/>
    <property type="project" value="UniProtKB-KW"/>
</dbReference>
<evidence type="ECO:0000256" key="1">
    <source>
        <dbReference type="ARBA" id="ARBA00004141"/>
    </source>
</evidence>
<evidence type="ECO:0000256" key="3">
    <source>
        <dbReference type="ARBA" id="ARBA00022692"/>
    </source>
</evidence>
<dbReference type="PROSITE" id="PS51292">
    <property type="entry name" value="ZF_RING_CH"/>
    <property type="match status" value="1"/>
</dbReference>
<evidence type="ECO:0000256" key="9">
    <source>
        <dbReference type="ARBA" id="ARBA00023136"/>
    </source>
</evidence>
<reference evidence="12" key="1">
    <citation type="submission" date="2013-02" db="EMBL/GenBank/DDBJ databases">
        <authorList>
            <person name="Hughes D."/>
        </authorList>
    </citation>
    <scope>NUCLEOTIDE SEQUENCE</scope>
    <source>
        <strain>Durham</strain>
        <strain evidence="12">NC isolate 2 -- Noor lab</strain>
    </source>
</reference>
<evidence type="ECO:0000313" key="11">
    <source>
        <dbReference type="EnsemblMetazoa" id="MESCA008328-PA"/>
    </source>
</evidence>
<keyword evidence="6" id="KW-0833">Ubl conjugation pathway</keyword>
<dbReference type="Pfam" id="PF12906">
    <property type="entry name" value="RINGv"/>
    <property type="match status" value="1"/>
</dbReference>
<dbReference type="SMART" id="SM00744">
    <property type="entry name" value="RINGv"/>
    <property type="match status" value="1"/>
</dbReference>
<dbReference type="GO" id="GO:0016567">
    <property type="term" value="P:protein ubiquitination"/>
    <property type="evidence" value="ECO:0007669"/>
    <property type="project" value="TreeGrafter"/>
</dbReference>
<sequence length="153" mass="17615">PIVSPSFIRGNNRLSVEYLPPPYTISDQAAIRLYNSVRASAIVVQRSNTESIETIPSCDEYGHFCRICRYLRTDMQLIPCPCLCSGSVGYVHLKCLQRWIRFRSDNHCEICHQEYTIPPEKRNYKQLFKSFFRAKYLGTIVKTLLSLISSAAM</sequence>
<feature type="domain" description="RING-CH-type" evidence="10">
    <location>
        <begin position="57"/>
        <end position="118"/>
    </location>
</feature>
<keyword evidence="9" id="KW-0472">Membrane</keyword>
<dbReference type="EMBL" id="CAQQ02042442">
    <property type="status" value="NOT_ANNOTATED_CDS"/>
    <property type="molecule type" value="Genomic_DNA"/>
</dbReference>
<organism evidence="11 12">
    <name type="scientific">Megaselia scalaris</name>
    <name type="common">Humpbacked fly</name>
    <name type="synonym">Phora scalaris</name>
    <dbReference type="NCBI Taxonomy" id="36166"/>
    <lineage>
        <taxon>Eukaryota</taxon>
        <taxon>Metazoa</taxon>
        <taxon>Ecdysozoa</taxon>
        <taxon>Arthropoda</taxon>
        <taxon>Hexapoda</taxon>
        <taxon>Insecta</taxon>
        <taxon>Pterygota</taxon>
        <taxon>Neoptera</taxon>
        <taxon>Endopterygota</taxon>
        <taxon>Diptera</taxon>
        <taxon>Brachycera</taxon>
        <taxon>Muscomorpha</taxon>
        <taxon>Platypezoidea</taxon>
        <taxon>Phoridae</taxon>
        <taxon>Megaseliini</taxon>
        <taxon>Megaselia</taxon>
    </lineage>
</organism>
<dbReference type="AlphaFoldDB" id="T1GWZ3"/>
<proteinExistence type="predicted"/>
<dbReference type="Proteomes" id="UP000015102">
    <property type="component" value="Unassembled WGS sequence"/>
</dbReference>
<keyword evidence="4" id="KW-0479">Metal-binding</keyword>
<reference evidence="11" key="2">
    <citation type="submission" date="2015-06" db="UniProtKB">
        <authorList>
            <consortium name="EnsemblMetazoa"/>
        </authorList>
    </citation>
    <scope>IDENTIFICATION</scope>
</reference>
<evidence type="ECO:0000313" key="12">
    <source>
        <dbReference type="Proteomes" id="UP000015102"/>
    </source>
</evidence>
<dbReference type="STRING" id="36166.T1GWZ3"/>
<keyword evidence="8" id="KW-1133">Transmembrane helix</keyword>
<evidence type="ECO:0000256" key="4">
    <source>
        <dbReference type="ARBA" id="ARBA00022723"/>
    </source>
</evidence>
<dbReference type="PANTHER" id="PTHR46065">
    <property type="entry name" value="E3 UBIQUITIN-PROTEIN LIGASE MARCH 2/3 FAMILY MEMBER"/>
    <property type="match status" value="1"/>
</dbReference>
<keyword evidence="7" id="KW-0862">Zinc</keyword>
<evidence type="ECO:0000256" key="2">
    <source>
        <dbReference type="ARBA" id="ARBA00022679"/>
    </source>
</evidence>
<keyword evidence="3" id="KW-0812">Transmembrane</keyword>
<comment type="subcellular location">
    <subcellularLocation>
        <location evidence="1">Membrane</location>
        <topology evidence="1">Multi-pass membrane protein</topology>
    </subcellularLocation>
</comment>
<dbReference type="GO" id="GO:0016020">
    <property type="term" value="C:membrane"/>
    <property type="evidence" value="ECO:0007669"/>
    <property type="project" value="UniProtKB-SubCell"/>
</dbReference>
<keyword evidence="5" id="KW-0863">Zinc-finger</keyword>
<dbReference type="PANTHER" id="PTHR46065:SF3">
    <property type="entry name" value="FI20425P1"/>
    <property type="match status" value="1"/>
</dbReference>
<evidence type="ECO:0000256" key="7">
    <source>
        <dbReference type="ARBA" id="ARBA00022833"/>
    </source>
</evidence>
<dbReference type="SUPFAM" id="SSF57850">
    <property type="entry name" value="RING/U-box"/>
    <property type="match status" value="1"/>
</dbReference>
<evidence type="ECO:0000256" key="8">
    <source>
        <dbReference type="ARBA" id="ARBA00022989"/>
    </source>
</evidence>
<evidence type="ECO:0000256" key="6">
    <source>
        <dbReference type="ARBA" id="ARBA00022786"/>
    </source>
</evidence>
<dbReference type="CDD" id="cd16495">
    <property type="entry name" value="RING_CH-C4HC3_MARCH"/>
    <property type="match status" value="1"/>
</dbReference>
<evidence type="ECO:0000256" key="5">
    <source>
        <dbReference type="ARBA" id="ARBA00022771"/>
    </source>
</evidence>
<name>T1GWZ3_MEGSC</name>
<dbReference type="GO" id="GO:0004842">
    <property type="term" value="F:ubiquitin-protein transferase activity"/>
    <property type="evidence" value="ECO:0007669"/>
    <property type="project" value="TreeGrafter"/>
</dbReference>
<dbReference type="InterPro" id="IPR013083">
    <property type="entry name" value="Znf_RING/FYVE/PHD"/>
</dbReference>
<dbReference type="EMBL" id="CAQQ02042443">
    <property type="status" value="NOT_ANNOTATED_CDS"/>
    <property type="molecule type" value="Genomic_DNA"/>
</dbReference>
<dbReference type="Gene3D" id="3.30.40.10">
    <property type="entry name" value="Zinc/RING finger domain, C3HC4 (zinc finger)"/>
    <property type="match status" value="1"/>
</dbReference>
<dbReference type="InterPro" id="IPR011016">
    <property type="entry name" value="Znf_RING-CH"/>
</dbReference>
<evidence type="ECO:0000259" key="10">
    <source>
        <dbReference type="PROSITE" id="PS51292"/>
    </source>
</evidence>
<keyword evidence="2" id="KW-0808">Transferase</keyword>
<dbReference type="EnsemblMetazoa" id="MESCA008328-RA">
    <property type="protein sequence ID" value="MESCA008328-PA"/>
    <property type="gene ID" value="MESCA008328"/>
</dbReference>
<keyword evidence="12" id="KW-1185">Reference proteome</keyword>